<dbReference type="SUPFAM" id="SSF54913">
    <property type="entry name" value="GlnB-like"/>
    <property type="match status" value="1"/>
</dbReference>
<dbReference type="InterPro" id="IPR018551">
    <property type="entry name" value="DUF2007"/>
</dbReference>
<dbReference type="Proteomes" id="UP000198711">
    <property type="component" value="Unassembled WGS sequence"/>
</dbReference>
<evidence type="ECO:0000313" key="2">
    <source>
        <dbReference type="EMBL" id="SDX48383.1"/>
    </source>
</evidence>
<dbReference type="AlphaFoldDB" id="A0A8X8IHV2"/>
<dbReference type="InterPro" id="IPR011322">
    <property type="entry name" value="N-reg_PII-like_a/b"/>
</dbReference>
<gene>
    <name evidence="2" type="ORF">SAMN05444410_11741</name>
</gene>
<reference evidence="2 3" key="1">
    <citation type="submission" date="2016-10" db="EMBL/GenBank/DDBJ databases">
        <authorList>
            <person name="Varghese N."/>
            <person name="Submissions S."/>
        </authorList>
    </citation>
    <scope>NUCLEOTIDE SEQUENCE [LARGE SCALE GENOMIC DNA]</scope>
    <source>
        <strain evidence="2 3">DSM 25353</strain>
    </source>
</reference>
<keyword evidence="3" id="KW-1185">Reference proteome</keyword>
<feature type="domain" description="DUF2007" evidence="1">
    <location>
        <begin position="4"/>
        <end position="64"/>
    </location>
</feature>
<evidence type="ECO:0000313" key="3">
    <source>
        <dbReference type="Proteomes" id="UP000198711"/>
    </source>
</evidence>
<comment type="caution">
    <text evidence="2">The sequence shown here is derived from an EMBL/GenBank/DDBJ whole genome shotgun (WGS) entry which is preliminary data.</text>
</comment>
<accession>A0A8X8IHV2</accession>
<dbReference type="EMBL" id="FNNO01000017">
    <property type="protein sequence ID" value="SDX48383.1"/>
    <property type="molecule type" value="Genomic_DNA"/>
</dbReference>
<proteinExistence type="predicted"/>
<protein>
    <submittedName>
        <fullName evidence="2">Signal transducing protein</fullName>
    </submittedName>
</protein>
<dbReference type="RefSeq" id="WP_037326035.1">
    <property type="nucleotide sequence ID" value="NZ_FNNO01000017.1"/>
</dbReference>
<sequence length="68" mass="7858">MKAWKKILTRTSYAEASIIQGVLEENEVPVQLLNKQDSSYPMFGYIEIYVPEHLVETAKKLLEKSMLN</sequence>
<evidence type="ECO:0000259" key="1">
    <source>
        <dbReference type="Pfam" id="PF09413"/>
    </source>
</evidence>
<organism evidence="2 3">
    <name type="scientific">Hydrobacter penzbergensis</name>
    <dbReference type="NCBI Taxonomy" id="1235997"/>
    <lineage>
        <taxon>Bacteria</taxon>
        <taxon>Pseudomonadati</taxon>
        <taxon>Bacteroidota</taxon>
        <taxon>Chitinophagia</taxon>
        <taxon>Chitinophagales</taxon>
        <taxon>Chitinophagaceae</taxon>
        <taxon>Hydrobacter</taxon>
    </lineage>
</organism>
<name>A0A8X8IHV2_9BACT</name>
<dbReference type="Pfam" id="PF09413">
    <property type="entry name" value="DUF2007"/>
    <property type="match status" value="1"/>
</dbReference>